<dbReference type="Proteomes" id="UP000026962">
    <property type="component" value="Chromosome 11"/>
</dbReference>
<dbReference type="HOGENOM" id="CLU_2964973_0_0_1"/>
<reference evidence="1" key="1">
    <citation type="submission" date="2015-04" db="UniProtKB">
        <authorList>
            <consortium name="EnsemblPlants"/>
        </authorList>
    </citation>
    <scope>IDENTIFICATION</scope>
</reference>
<organism evidence="1">
    <name type="scientific">Oryza punctata</name>
    <name type="common">Red rice</name>
    <dbReference type="NCBI Taxonomy" id="4537"/>
    <lineage>
        <taxon>Eukaryota</taxon>
        <taxon>Viridiplantae</taxon>
        <taxon>Streptophyta</taxon>
        <taxon>Embryophyta</taxon>
        <taxon>Tracheophyta</taxon>
        <taxon>Spermatophyta</taxon>
        <taxon>Magnoliopsida</taxon>
        <taxon>Liliopsida</taxon>
        <taxon>Poales</taxon>
        <taxon>Poaceae</taxon>
        <taxon>BOP clade</taxon>
        <taxon>Oryzoideae</taxon>
        <taxon>Oryzeae</taxon>
        <taxon>Oryzinae</taxon>
        <taxon>Oryza</taxon>
    </lineage>
</organism>
<accession>A0A0E0MI55</accession>
<dbReference type="Gramene" id="OPUNC11G19170.1">
    <property type="protein sequence ID" value="OPUNC11G19170.1"/>
    <property type="gene ID" value="OPUNC11G19170"/>
</dbReference>
<dbReference type="AlphaFoldDB" id="A0A0E0MI55"/>
<name>A0A0E0MI55_ORYPU</name>
<evidence type="ECO:0000313" key="1">
    <source>
        <dbReference type="EnsemblPlants" id="OPUNC11G19170.1"/>
    </source>
</evidence>
<dbReference type="EnsemblPlants" id="OPUNC11G19170.1">
    <property type="protein sequence ID" value="OPUNC11G19170.1"/>
    <property type="gene ID" value="OPUNC11G19170"/>
</dbReference>
<reference evidence="1" key="2">
    <citation type="submission" date="2018-05" db="EMBL/GenBank/DDBJ databases">
        <title>OpunRS2 (Oryza punctata Reference Sequence Version 2).</title>
        <authorList>
            <person name="Zhang J."/>
            <person name="Kudrna D."/>
            <person name="Lee S."/>
            <person name="Talag J."/>
            <person name="Welchert J."/>
            <person name="Wing R.A."/>
        </authorList>
    </citation>
    <scope>NUCLEOTIDE SEQUENCE [LARGE SCALE GENOMIC DNA]</scope>
</reference>
<sequence>MADRLRHYGFCPWKVILPPPPVLQYISGQDVVAVALCEAKLRQQQWTHEKSEAQRHLCP</sequence>
<keyword evidence="2" id="KW-1185">Reference proteome</keyword>
<evidence type="ECO:0000313" key="2">
    <source>
        <dbReference type="Proteomes" id="UP000026962"/>
    </source>
</evidence>
<protein>
    <submittedName>
        <fullName evidence="1">Uncharacterized protein</fullName>
    </submittedName>
</protein>
<proteinExistence type="predicted"/>